<dbReference type="Proteomes" id="UP000324222">
    <property type="component" value="Unassembled WGS sequence"/>
</dbReference>
<proteinExistence type="predicted"/>
<dbReference type="GO" id="GO:0032259">
    <property type="term" value="P:methylation"/>
    <property type="evidence" value="ECO:0007669"/>
    <property type="project" value="UniProtKB-KW"/>
</dbReference>
<dbReference type="OrthoDB" id="641149at2759"/>
<keyword evidence="1" id="KW-0808">Transferase</keyword>
<keyword evidence="2" id="KW-1185">Reference proteome</keyword>
<accession>A0A5B7E9Z0</accession>
<dbReference type="GO" id="GO:0008168">
    <property type="term" value="F:methyltransferase activity"/>
    <property type="evidence" value="ECO:0007669"/>
    <property type="project" value="UniProtKB-KW"/>
</dbReference>
<keyword evidence="1" id="KW-0489">Methyltransferase</keyword>
<comment type="caution">
    <text evidence="1">The sequence shown here is derived from an EMBL/GenBank/DDBJ whole genome shotgun (WGS) entry which is preliminary data.</text>
</comment>
<gene>
    <name evidence="1" type="primary">Dnmt3a_0</name>
    <name evidence="1" type="ORF">E2C01_023414</name>
</gene>
<reference evidence="1 2" key="1">
    <citation type="submission" date="2019-05" db="EMBL/GenBank/DDBJ databases">
        <title>Another draft genome of Portunus trituberculatus and its Hox gene families provides insights of decapod evolution.</title>
        <authorList>
            <person name="Jeong J.-H."/>
            <person name="Song I."/>
            <person name="Kim S."/>
            <person name="Choi T."/>
            <person name="Kim D."/>
            <person name="Ryu S."/>
            <person name="Kim W."/>
        </authorList>
    </citation>
    <scope>NUCLEOTIDE SEQUENCE [LARGE SCALE GENOMIC DNA]</scope>
    <source>
        <tissue evidence="1">Muscle</tissue>
    </source>
</reference>
<evidence type="ECO:0000313" key="1">
    <source>
        <dbReference type="EMBL" id="MPC30155.1"/>
    </source>
</evidence>
<organism evidence="1 2">
    <name type="scientific">Portunus trituberculatus</name>
    <name type="common">Swimming crab</name>
    <name type="synonym">Neptunus trituberculatus</name>
    <dbReference type="NCBI Taxonomy" id="210409"/>
    <lineage>
        <taxon>Eukaryota</taxon>
        <taxon>Metazoa</taxon>
        <taxon>Ecdysozoa</taxon>
        <taxon>Arthropoda</taxon>
        <taxon>Crustacea</taxon>
        <taxon>Multicrustacea</taxon>
        <taxon>Malacostraca</taxon>
        <taxon>Eumalacostraca</taxon>
        <taxon>Eucarida</taxon>
        <taxon>Decapoda</taxon>
        <taxon>Pleocyemata</taxon>
        <taxon>Brachyura</taxon>
        <taxon>Eubrachyura</taxon>
        <taxon>Portunoidea</taxon>
        <taxon>Portunidae</taxon>
        <taxon>Portuninae</taxon>
        <taxon>Portunus</taxon>
    </lineage>
</organism>
<dbReference type="EMBL" id="VSRR010002203">
    <property type="protein sequence ID" value="MPC30155.1"/>
    <property type="molecule type" value="Genomic_DNA"/>
</dbReference>
<protein>
    <submittedName>
        <fullName evidence="1">DNA (Cytosine-5)-methyltransferase 3A</fullName>
    </submittedName>
</protein>
<evidence type="ECO:0000313" key="2">
    <source>
        <dbReference type="Proteomes" id="UP000324222"/>
    </source>
</evidence>
<dbReference type="AlphaFoldDB" id="A0A5B7E9Z0"/>
<sequence length="79" mass="9205">MRTSPWYCFLCQPFSPRTHGLLKPRPEWREMNPTKKPASWMCNLEEEAPDPSSFPKKPLRVLSVFDGIATGQYSEMLLF</sequence>
<name>A0A5B7E9Z0_PORTR</name>